<comment type="caution">
    <text evidence="2">The sequence shown here is derived from an EMBL/GenBank/DDBJ whole genome shotgun (WGS) entry which is preliminary data.</text>
</comment>
<dbReference type="Proteomes" id="UP000571817">
    <property type="component" value="Unassembled WGS sequence"/>
</dbReference>
<dbReference type="SMART" id="SM00419">
    <property type="entry name" value="HTH_CRP"/>
    <property type="match status" value="1"/>
</dbReference>
<keyword evidence="2" id="KW-0238">DNA-binding</keyword>
<dbReference type="Gene3D" id="1.10.10.10">
    <property type="entry name" value="Winged helix-like DNA-binding domain superfamily/Winged helix DNA-binding domain"/>
    <property type="match status" value="1"/>
</dbReference>
<dbReference type="InterPro" id="IPR051011">
    <property type="entry name" value="Metal_resp_trans_reg"/>
</dbReference>
<dbReference type="AlphaFoldDB" id="A0A853DH84"/>
<dbReference type="PANTHER" id="PTHR43132:SF8">
    <property type="entry name" value="HTH-TYPE TRANSCRIPTIONAL REGULATOR KMTR"/>
    <property type="match status" value="1"/>
</dbReference>
<sequence>MLRVHFTPADLGHVMLAPGVSSTWEMMLSAQHLQSDSPPRRYAEWRVRVARSGLAAPVATLLAGCLTPARSTSQLCGTQTLDHYWESALAPYWPALQLRVAADLQERAHRQAVGGLSALLQDICRGAVWAHPVLRVPGLPSGDVRLEGGGLLVQPAYFCPPGRALLVRHRDRHVLVCPVAQAGRLLTGAPDADLARLIGPARVEVLRATQIPGTTSEIAERLGTSVPSVSRHAGALAAAHLIHSRRNGRSVTHSISSLGVELLGIRARQSIAPQSSVA</sequence>
<name>A0A853DH84_9MICO</name>
<dbReference type="SUPFAM" id="SSF46785">
    <property type="entry name" value="Winged helix' DNA-binding domain"/>
    <property type="match status" value="1"/>
</dbReference>
<dbReference type="InterPro" id="IPR036388">
    <property type="entry name" value="WH-like_DNA-bd_sf"/>
</dbReference>
<protein>
    <submittedName>
        <fullName evidence="2">DNA-binding transcriptional ArsR family regulator</fullName>
    </submittedName>
</protein>
<proteinExistence type="predicted"/>
<evidence type="ECO:0000259" key="1">
    <source>
        <dbReference type="SMART" id="SM00419"/>
    </source>
</evidence>
<dbReference type="GO" id="GO:0003677">
    <property type="term" value="F:DNA binding"/>
    <property type="evidence" value="ECO:0007669"/>
    <property type="project" value="UniProtKB-KW"/>
</dbReference>
<dbReference type="InterPro" id="IPR012318">
    <property type="entry name" value="HTH_CRP"/>
</dbReference>
<gene>
    <name evidence="2" type="ORF">HNR15_001063</name>
</gene>
<reference evidence="2 3" key="1">
    <citation type="submission" date="2020-07" db="EMBL/GenBank/DDBJ databases">
        <title>Sequencing the genomes of 1000 actinobacteria strains.</title>
        <authorList>
            <person name="Klenk H.-P."/>
        </authorList>
    </citation>
    <scope>NUCLEOTIDE SEQUENCE [LARGE SCALE GENOMIC DNA]</scope>
    <source>
        <strain evidence="2 3">DSM 29531</strain>
    </source>
</reference>
<evidence type="ECO:0000313" key="3">
    <source>
        <dbReference type="Proteomes" id="UP000571817"/>
    </source>
</evidence>
<dbReference type="InterPro" id="IPR036390">
    <property type="entry name" value="WH_DNA-bd_sf"/>
</dbReference>
<feature type="domain" description="HTH crp-type" evidence="1">
    <location>
        <begin position="205"/>
        <end position="253"/>
    </location>
</feature>
<keyword evidence="3" id="KW-1185">Reference proteome</keyword>
<dbReference type="PANTHER" id="PTHR43132">
    <property type="entry name" value="ARSENICAL RESISTANCE OPERON REPRESSOR ARSR-RELATED"/>
    <property type="match status" value="1"/>
</dbReference>
<evidence type="ECO:0000313" key="2">
    <source>
        <dbReference type="EMBL" id="NYJ74100.1"/>
    </source>
</evidence>
<organism evidence="2 3">
    <name type="scientific">Allobranchiibius huperziae</name>
    <dbReference type="NCBI Taxonomy" id="1874116"/>
    <lineage>
        <taxon>Bacteria</taxon>
        <taxon>Bacillati</taxon>
        <taxon>Actinomycetota</taxon>
        <taxon>Actinomycetes</taxon>
        <taxon>Micrococcales</taxon>
        <taxon>Dermacoccaceae</taxon>
        <taxon>Allobranchiibius</taxon>
    </lineage>
</organism>
<dbReference type="GO" id="GO:0006355">
    <property type="term" value="P:regulation of DNA-templated transcription"/>
    <property type="evidence" value="ECO:0007669"/>
    <property type="project" value="InterPro"/>
</dbReference>
<dbReference type="EMBL" id="JACCFW010000001">
    <property type="protein sequence ID" value="NYJ74100.1"/>
    <property type="molecule type" value="Genomic_DNA"/>
</dbReference>
<accession>A0A853DH84</accession>
<dbReference type="RefSeq" id="WP_179479751.1">
    <property type="nucleotide sequence ID" value="NZ_JACCFW010000001.1"/>
</dbReference>